<dbReference type="Proteomes" id="UP000063429">
    <property type="component" value="Chromosome"/>
</dbReference>
<dbReference type="PANTHER" id="PTHR36922:SF1">
    <property type="entry name" value="DUF1993 DOMAIN-CONTAINING PROTEIN"/>
    <property type="match status" value="1"/>
</dbReference>
<dbReference type="InterPro" id="IPR018531">
    <property type="entry name" value="DUF1993"/>
</dbReference>
<proteinExistence type="predicted"/>
<dbReference type="EMBL" id="CP011409">
    <property type="protein sequence ID" value="AKZ61322.1"/>
    <property type="molecule type" value="Genomic_DNA"/>
</dbReference>
<dbReference type="Pfam" id="PF09351">
    <property type="entry name" value="DUF1993"/>
    <property type="match status" value="1"/>
</dbReference>
<evidence type="ECO:0008006" key="3">
    <source>
        <dbReference type="Google" id="ProtNLM"/>
    </source>
</evidence>
<dbReference type="PANTHER" id="PTHR36922">
    <property type="entry name" value="BLL2446 PROTEIN"/>
    <property type="match status" value="1"/>
</dbReference>
<reference evidence="2" key="1">
    <citation type="journal article" date="2015" name="Genome Announc.">
        <title>Complete Genome Sequence of Herbaspirillum hiltneri N3 (DSM 17495), Isolated from Surface-Sterilized Wheat Roots.</title>
        <authorList>
            <person name="Guizelini D."/>
            <person name="Saizaki P.M."/>
            <person name="Coimbra N.A."/>
            <person name="Weiss V.A."/>
            <person name="Faoro H."/>
            <person name="Sfeir M.Z."/>
            <person name="Baura V.A."/>
            <person name="Monteiro R.A."/>
            <person name="Chubatsu L.S."/>
            <person name="Souza E.M."/>
            <person name="Cruz L.M."/>
            <person name="Pedrosa F.O."/>
            <person name="Raittz R.T."/>
            <person name="Marchaukoski J.N."/>
            <person name="Steffens M.B."/>
        </authorList>
    </citation>
    <scope>NUCLEOTIDE SEQUENCE [LARGE SCALE GENOMIC DNA]</scope>
    <source>
        <strain evidence="2">N3</strain>
    </source>
</reference>
<name>A0ABN4HT45_9BURK</name>
<protein>
    <recommendedName>
        <fullName evidence="3">DUF1993 domain-containing protein</fullName>
    </recommendedName>
</protein>
<organism evidence="1 2">
    <name type="scientific">Herbaspirillum hiltneri N3</name>
    <dbReference type="NCBI Taxonomy" id="1262470"/>
    <lineage>
        <taxon>Bacteria</taxon>
        <taxon>Pseudomonadati</taxon>
        <taxon>Pseudomonadota</taxon>
        <taxon>Betaproteobacteria</taxon>
        <taxon>Burkholderiales</taxon>
        <taxon>Oxalobacteraceae</taxon>
        <taxon>Herbaspirillum</taxon>
    </lineage>
</organism>
<dbReference type="RefSeq" id="WP_053194740.1">
    <property type="nucleotide sequence ID" value="NZ_CP011409.1"/>
</dbReference>
<evidence type="ECO:0000313" key="1">
    <source>
        <dbReference type="EMBL" id="AKZ61322.1"/>
    </source>
</evidence>
<dbReference type="InterPro" id="IPR034660">
    <property type="entry name" value="DinB/YfiT-like"/>
</dbReference>
<keyword evidence="2" id="KW-1185">Reference proteome</keyword>
<sequence>MSLTMHQISIPVFIRALKNLSGLLDKAIAHAEENKLDPDTILTARLFEDMYPLTGQIQRASDAAKFGAARLSAIQPPSFADEETTFPQLQERIAKTIAFLETVTPEQLAGSAEREIVIKLRGNETKFTGQAYLLTFALPNFLFHITTAYDILRHKGVKIGKMDYLGF</sequence>
<dbReference type="Gene3D" id="1.20.120.450">
    <property type="entry name" value="dinb family like domain"/>
    <property type="match status" value="1"/>
</dbReference>
<gene>
    <name evidence="1" type="ORF">F506_00375</name>
</gene>
<dbReference type="SUPFAM" id="SSF109854">
    <property type="entry name" value="DinB/YfiT-like putative metalloenzymes"/>
    <property type="match status" value="1"/>
</dbReference>
<accession>A0ABN4HT45</accession>
<evidence type="ECO:0000313" key="2">
    <source>
        <dbReference type="Proteomes" id="UP000063429"/>
    </source>
</evidence>